<dbReference type="Gene3D" id="3.20.20.80">
    <property type="entry name" value="Glycosidases"/>
    <property type="match status" value="1"/>
</dbReference>
<dbReference type="PANTHER" id="PTHR22600">
    <property type="entry name" value="BETA-HEXOSAMINIDASE"/>
    <property type="match status" value="1"/>
</dbReference>
<feature type="domain" description="Glycoside hydrolase family 20 catalytic" evidence="5">
    <location>
        <begin position="51"/>
        <end position="104"/>
    </location>
</feature>
<protein>
    <recommendedName>
        <fullName evidence="3">beta-N-acetylhexosaminidase</fullName>
        <ecNumber evidence="3">3.2.1.52</ecNumber>
    </recommendedName>
</protein>
<dbReference type="SUPFAM" id="SSF51445">
    <property type="entry name" value="(Trans)glycosidases"/>
    <property type="match status" value="1"/>
</dbReference>
<dbReference type="InterPro" id="IPR029018">
    <property type="entry name" value="Hex-like_dom2"/>
</dbReference>
<dbReference type="Proteomes" id="UP001470230">
    <property type="component" value="Unassembled WGS sequence"/>
</dbReference>
<evidence type="ECO:0000256" key="3">
    <source>
        <dbReference type="ARBA" id="ARBA00012663"/>
    </source>
</evidence>
<dbReference type="Gene3D" id="3.30.379.10">
    <property type="entry name" value="Chitobiase/beta-hexosaminidase domain 2-like"/>
    <property type="match status" value="1"/>
</dbReference>
<evidence type="ECO:0000313" key="7">
    <source>
        <dbReference type="Proteomes" id="UP001470230"/>
    </source>
</evidence>
<gene>
    <name evidence="6" type="ORF">M9Y10_021325</name>
</gene>
<evidence type="ECO:0000256" key="2">
    <source>
        <dbReference type="ARBA" id="ARBA00006285"/>
    </source>
</evidence>
<keyword evidence="7" id="KW-1185">Reference proteome</keyword>
<proteinExistence type="inferred from homology"/>
<dbReference type="EC" id="3.2.1.52" evidence="3"/>
<dbReference type="InterPro" id="IPR017853">
    <property type="entry name" value="GH"/>
</dbReference>
<comment type="catalytic activity">
    <reaction evidence="1">
        <text>Hydrolysis of terminal non-reducing N-acetyl-D-hexosamine residues in N-acetyl-beta-D-hexosaminides.</text>
        <dbReference type="EC" id="3.2.1.52"/>
    </reaction>
</comment>
<name>A0ABR2HDN9_9EUKA</name>
<evidence type="ECO:0000259" key="5">
    <source>
        <dbReference type="Pfam" id="PF00728"/>
    </source>
</evidence>
<comment type="caution">
    <text evidence="6">The sequence shown here is derived from an EMBL/GenBank/DDBJ whole genome shotgun (WGS) entry which is preliminary data.</text>
</comment>
<evidence type="ECO:0000256" key="1">
    <source>
        <dbReference type="ARBA" id="ARBA00001231"/>
    </source>
</evidence>
<keyword evidence="4" id="KW-0378">Hydrolase</keyword>
<dbReference type="PANTHER" id="PTHR22600:SF57">
    <property type="entry name" value="BETA-N-ACETYLHEXOSAMINIDASE"/>
    <property type="match status" value="1"/>
</dbReference>
<dbReference type="PRINTS" id="PR00738">
    <property type="entry name" value="GLHYDRLASE20"/>
</dbReference>
<evidence type="ECO:0000313" key="6">
    <source>
        <dbReference type="EMBL" id="KAK8845143.1"/>
    </source>
</evidence>
<dbReference type="Pfam" id="PF00728">
    <property type="entry name" value="Glyco_hydro_20"/>
    <property type="match status" value="1"/>
</dbReference>
<dbReference type="EMBL" id="JAPFFF010000031">
    <property type="protein sequence ID" value="KAK8845143.1"/>
    <property type="molecule type" value="Genomic_DNA"/>
</dbReference>
<accession>A0ABR2HDN9</accession>
<dbReference type="InterPro" id="IPR015883">
    <property type="entry name" value="Glyco_hydro_20_cat"/>
</dbReference>
<reference evidence="6 7" key="1">
    <citation type="submission" date="2024-04" db="EMBL/GenBank/DDBJ databases">
        <title>Tritrichomonas musculus Genome.</title>
        <authorList>
            <person name="Alves-Ferreira E."/>
            <person name="Grigg M."/>
            <person name="Lorenzi H."/>
            <person name="Galac M."/>
        </authorList>
    </citation>
    <scope>NUCLEOTIDE SEQUENCE [LARGE SCALE GENOMIC DNA]</scope>
    <source>
        <strain evidence="6 7">EAF2021</strain>
    </source>
</reference>
<dbReference type="InterPro" id="IPR025705">
    <property type="entry name" value="Beta_hexosaminidase_sua/sub"/>
</dbReference>
<dbReference type="SUPFAM" id="SSF55545">
    <property type="entry name" value="beta-N-acetylhexosaminidase-like domain"/>
    <property type="match status" value="1"/>
</dbReference>
<evidence type="ECO:0000256" key="4">
    <source>
        <dbReference type="ARBA" id="ARBA00022801"/>
    </source>
</evidence>
<sequence length="112" mass="13237">MKRFLSDISRKGLFIGYQTLLQLFPIEIFSDSKVETHWITPAVTIHDYPRFEWRGFMVDASRHFATIETLKSTIDGMALNKMNLLHLHLVDDQGWRIDVKKYPKTCRSWFCS</sequence>
<comment type="similarity">
    <text evidence="2">Belongs to the glycosyl hydrolase 20 family.</text>
</comment>
<organism evidence="6 7">
    <name type="scientific">Tritrichomonas musculus</name>
    <dbReference type="NCBI Taxonomy" id="1915356"/>
    <lineage>
        <taxon>Eukaryota</taxon>
        <taxon>Metamonada</taxon>
        <taxon>Parabasalia</taxon>
        <taxon>Tritrichomonadida</taxon>
        <taxon>Tritrichomonadidae</taxon>
        <taxon>Tritrichomonas</taxon>
    </lineage>
</organism>